<accession>A0A242MA34</accession>
<reference evidence="1 4" key="2">
    <citation type="submission" date="2017-03" db="EMBL/GenBank/DDBJ databases">
        <title>Genome analysis of strain PAMC 26577.</title>
        <authorList>
            <person name="Oh H.-M."/>
            <person name="Yang J.-A."/>
        </authorList>
    </citation>
    <scope>NUCLEOTIDE SEQUENCE [LARGE SCALE GENOMIC DNA]</scope>
    <source>
        <strain evidence="1 4">PAMC 26577</strain>
    </source>
</reference>
<protein>
    <submittedName>
        <fullName evidence="1">Ubiquinol-cytochrome C reductase iron-sulfur subunit</fullName>
    </submittedName>
</protein>
<sequence>MTTPFAHTSVGRTD</sequence>
<evidence type="ECO:0000313" key="3">
    <source>
        <dbReference type="Proteomes" id="UP000194546"/>
    </source>
</evidence>
<name>A0A242MA34_CABSO</name>
<comment type="caution">
    <text evidence="1">The sequence shown here is derived from an EMBL/GenBank/DDBJ whole genome shotgun (WGS) entry which is preliminary data.</text>
</comment>
<dbReference type="Proteomes" id="UP000195221">
    <property type="component" value="Unassembled WGS sequence"/>
</dbReference>
<dbReference type="Proteomes" id="UP000194546">
    <property type="component" value="Unassembled WGS sequence"/>
</dbReference>
<proteinExistence type="predicted"/>
<organism evidence="1 4">
    <name type="scientific">Caballeronia sordidicola</name>
    <name type="common">Burkholderia sordidicola</name>
    <dbReference type="NCBI Taxonomy" id="196367"/>
    <lineage>
        <taxon>Bacteria</taxon>
        <taxon>Pseudomonadati</taxon>
        <taxon>Pseudomonadota</taxon>
        <taxon>Betaproteobacteria</taxon>
        <taxon>Burkholderiales</taxon>
        <taxon>Burkholderiaceae</taxon>
        <taxon>Caballeronia</taxon>
    </lineage>
</organism>
<reference evidence="2 3" key="1">
    <citation type="submission" date="2017-03" db="EMBL/GenBank/DDBJ databases">
        <title>Genome analysis of strain PAMC 26510.</title>
        <authorList>
            <person name="Oh H.-M."/>
            <person name="Yang J.-A."/>
        </authorList>
    </citation>
    <scope>NUCLEOTIDE SEQUENCE [LARGE SCALE GENOMIC DNA]</scope>
    <source>
        <strain evidence="2 3">PAMC 26510</strain>
    </source>
</reference>
<gene>
    <name evidence="2" type="ORF">PAMC26510_24230</name>
    <name evidence="1" type="ORF">PAMC26577_35055</name>
</gene>
<evidence type="ECO:0000313" key="1">
    <source>
        <dbReference type="EMBL" id="OTP68062.1"/>
    </source>
</evidence>
<evidence type="ECO:0000313" key="4">
    <source>
        <dbReference type="Proteomes" id="UP000195221"/>
    </source>
</evidence>
<evidence type="ECO:0000313" key="2">
    <source>
        <dbReference type="EMBL" id="OTP70965.1"/>
    </source>
</evidence>
<dbReference type="EMBL" id="NBTY01000133">
    <property type="protein sequence ID" value="OTP70965.1"/>
    <property type="molecule type" value="Genomic_DNA"/>
</dbReference>
<dbReference type="EMBL" id="NBTZ01000141">
    <property type="protein sequence ID" value="OTP68062.1"/>
    <property type="molecule type" value="Genomic_DNA"/>
</dbReference>